<dbReference type="Pfam" id="PF00645">
    <property type="entry name" value="zf-PARP"/>
    <property type="match status" value="1"/>
</dbReference>
<keyword evidence="8" id="KW-1185">Reference proteome</keyword>
<evidence type="ECO:0000313" key="7">
    <source>
        <dbReference type="EMBL" id="KAK0633096.1"/>
    </source>
</evidence>
<name>A0AA40CBW5_9PEZI</name>
<dbReference type="EMBL" id="JAULSU010000001">
    <property type="protein sequence ID" value="KAK0633096.1"/>
    <property type="molecule type" value="Genomic_DNA"/>
</dbReference>
<comment type="subcellular location">
    <subcellularLocation>
        <location evidence="1">Nucleus</location>
    </subcellularLocation>
</comment>
<dbReference type="AlphaFoldDB" id="A0AA40CBW5"/>
<keyword evidence="4" id="KW-0862">Zinc</keyword>
<keyword evidence="5" id="KW-0539">Nucleus</keyword>
<evidence type="ECO:0000313" key="8">
    <source>
        <dbReference type="Proteomes" id="UP001175000"/>
    </source>
</evidence>
<dbReference type="GO" id="GO:0005634">
    <property type="term" value="C:nucleus"/>
    <property type="evidence" value="ECO:0007669"/>
    <property type="project" value="UniProtKB-SubCell"/>
</dbReference>
<accession>A0AA40CBW5</accession>
<sequence length="153" mass="17345">MSHRIGKFFSHKPRHLRRTICRSGLTRPEISPNNRAICKDTVCKKEKSKLLKGDIRFGSWVEVSDYPGSWAWKHWGCVSGAQILNLRQSLAAGGEDYNWDLLDGYDELNDHPDLQEKVRRAIIDGHIAPEDFNGVSFLPFFFAGGGLLWSLAC</sequence>
<evidence type="ECO:0000256" key="3">
    <source>
        <dbReference type="ARBA" id="ARBA00022771"/>
    </source>
</evidence>
<dbReference type="Proteomes" id="UP001175000">
    <property type="component" value="Unassembled WGS sequence"/>
</dbReference>
<dbReference type="SMART" id="SM01336">
    <property type="entry name" value="zf-PARP"/>
    <property type="match status" value="1"/>
</dbReference>
<evidence type="ECO:0000256" key="1">
    <source>
        <dbReference type="ARBA" id="ARBA00004123"/>
    </source>
</evidence>
<proteinExistence type="predicted"/>
<dbReference type="GO" id="GO:0003677">
    <property type="term" value="F:DNA binding"/>
    <property type="evidence" value="ECO:0007669"/>
    <property type="project" value="InterPro"/>
</dbReference>
<evidence type="ECO:0000259" key="6">
    <source>
        <dbReference type="SMART" id="SM01336"/>
    </source>
</evidence>
<gene>
    <name evidence="7" type="ORF">B0T14DRAFT_418043</name>
</gene>
<reference evidence="7" key="1">
    <citation type="submission" date="2023-06" db="EMBL/GenBank/DDBJ databases">
        <title>Genome-scale phylogeny and comparative genomics of the fungal order Sordariales.</title>
        <authorList>
            <consortium name="Lawrence Berkeley National Laboratory"/>
            <person name="Hensen N."/>
            <person name="Bonometti L."/>
            <person name="Westerberg I."/>
            <person name="Brannstrom I.O."/>
            <person name="Guillou S."/>
            <person name="Cros-Aarteil S."/>
            <person name="Calhoun S."/>
            <person name="Haridas S."/>
            <person name="Kuo A."/>
            <person name="Mondo S."/>
            <person name="Pangilinan J."/>
            <person name="Riley R."/>
            <person name="Labutti K."/>
            <person name="Andreopoulos B."/>
            <person name="Lipzen A."/>
            <person name="Chen C."/>
            <person name="Yanf M."/>
            <person name="Daum C."/>
            <person name="Ng V."/>
            <person name="Clum A."/>
            <person name="Steindorff A."/>
            <person name="Ohm R."/>
            <person name="Martin F."/>
            <person name="Silar P."/>
            <person name="Natvig D."/>
            <person name="Lalanne C."/>
            <person name="Gautier V."/>
            <person name="Ament-Velasquez S.L."/>
            <person name="Kruys A."/>
            <person name="Hutchinson M.I."/>
            <person name="Powell A.J."/>
            <person name="Barry K."/>
            <person name="Miller A.N."/>
            <person name="Grigoriev I.V."/>
            <person name="Debuchy R."/>
            <person name="Gladieux P."/>
            <person name="Thoren M.H."/>
            <person name="Johannesson H."/>
        </authorList>
    </citation>
    <scope>NUCLEOTIDE SEQUENCE</scope>
    <source>
        <strain evidence="7">CBS 606.72</strain>
    </source>
</reference>
<dbReference type="SUPFAM" id="SSF57716">
    <property type="entry name" value="Glucocorticoid receptor-like (DNA-binding domain)"/>
    <property type="match status" value="1"/>
</dbReference>
<evidence type="ECO:0000256" key="5">
    <source>
        <dbReference type="ARBA" id="ARBA00023242"/>
    </source>
</evidence>
<protein>
    <submittedName>
        <fullName evidence="7">Poly polymerase and DNA-ligase Zn-finger region-domain-containing protein</fullName>
    </submittedName>
</protein>
<dbReference type="GO" id="GO:0008270">
    <property type="term" value="F:zinc ion binding"/>
    <property type="evidence" value="ECO:0007669"/>
    <property type="project" value="UniProtKB-KW"/>
</dbReference>
<dbReference type="Gene3D" id="3.30.1740.10">
    <property type="entry name" value="Zinc finger, PARP-type"/>
    <property type="match status" value="1"/>
</dbReference>
<keyword evidence="2" id="KW-0479">Metal-binding</keyword>
<evidence type="ECO:0000256" key="2">
    <source>
        <dbReference type="ARBA" id="ARBA00022723"/>
    </source>
</evidence>
<feature type="domain" description="PARP-type" evidence="6">
    <location>
        <begin position="29"/>
        <end position="123"/>
    </location>
</feature>
<dbReference type="InterPro" id="IPR036957">
    <property type="entry name" value="Znf_PARP_sf"/>
</dbReference>
<comment type="caution">
    <text evidence="7">The sequence shown here is derived from an EMBL/GenBank/DDBJ whole genome shotgun (WGS) entry which is preliminary data.</text>
</comment>
<evidence type="ECO:0000256" key="4">
    <source>
        <dbReference type="ARBA" id="ARBA00022833"/>
    </source>
</evidence>
<dbReference type="InterPro" id="IPR001510">
    <property type="entry name" value="Znf_PARP"/>
</dbReference>
<organism evidence="7 8">
    <name type="scientific">Immersiella caudata</name>
    <dbReference type="NCBI Taxonomy" id="314043"/>
    <lineage>
        <taxon>Eukaryota</taxon>
        <taxon>Fungi</taxon>
        <taxon>Dikarya</taxon>
        <taxon>Ascomycota</taxon>
        <taxon>Pezizomycotina</taxon>
        <taxon>Sordariomycetes</taxon>
        <taxon>Sordariomycetidae</taxon>
        <taxon>Sordariales</taxon>
        <taxon>Lasiosphaeriaceae</taxon>
        <taxon>Immersiella</taxon>
    </lineage>
</organism>
<keyword evidence="3" id="KW-0863">Zinc-finger</keyword>